<dbReference type="OMA" id="CLSYRTS"/>
<dbReference type="EMBL" id="KK198759">
    <property type="protein sequence ID" value="KCW64490.1"/>
    <property type="molecule type" value="Genomic_DNA"/>
</dbReference>
<feature type="region of interest" description="Disordered" evidence="1">
    <location>
        <begin position="1"/>
        <end position="79"/>
    </location>
</feature>
<evidence type="ECO:0000256" key="1">
    <source>
        <dbReference type="SAM" id="MobiDB-lite"/>
    </source>
</evidence>
<dbReference type="eggNOG" id="ENOG502RZTM">
    <property type="taxonomic scope" value="Eukaryota"/>
</dbReference>
<evidence type="ECO:0000313" key="3">
    <source>
        <dbReference type="EMBL" id="KCW64490.1"/>
    </source>
</evidence>
<dbReference type="Pfam" id="PF24869">
    <property type="entry name" value="DUF7734"/>
    <property type="match status" value="1"/>
</dbReference>
<dbReference type="Gramene" id="KCW64490">
    <property type="protein sequence ID" value="KCW64490"/>
    <property type="gene ID" value="EUGRSUZ_G02097"/>
</dbReference>
<dbReference type="OrthoDB" id="2018366at2759"/>
<accession>A0A059BFP8</accession>
<organism evidence="3">
    <name type="scientific">Eucalyptus grandis</name>
    <name type="common">Flooded gum</name>
    <dbReference type="NCBI Taxonomy" id="71139"/>
    <lineage>
        <taxon>Eukaryota</taxon>
        <taxon>Viridiplantae</taxon>
        <taxon>Streptophyta</taxon>
        <taxon>Embryophyta</taxon>
        <taxon>Tracheophyta</taxon>
        <taxon>Spermatophyta</taxon>
        <taxon>Magnoliopsida</taxon>
        <taxon>eudicotyledons</taxon>
        <taxon>Gunneridae</taxon>
        <taxon>Pentapetalae</taxon>
        <taxon>rosids</taxon>
        <taxon>malvids</taxon>
        <taxon>Myrtales</taxon>
        <taxon>Myrtaceae</taxon>
        <taxon>Myrtoideae</taxon>
        <taxon>Eucalypteae</taxon>
        <taxon>Eucalyptus</taxon>
    </lineage>
</organism>
<reference evidence="3" key="1">
    <citation type="submission" date="2013-07" db="EMBL/GenBank/DDBJ databases">
        <title>The genome of Eucalyptus grandis.</title>
        <authorList>
            <person name="Schmutz J."/>
            <person name="Hayes R."/>
            <person name="Myburg A."/>
            <person name="Tuskan G."/>
            <person name="Grattapaglia D."/>
            <person name="Rokhsar D.S."/>
        </authorList>
    </citation>
    <scope>NUCLEOTIDE SEQUENCE</scope>
    <source>
        <tissue evidence="3">Leaf extractions</tissue>
    </source>
</reference>
<feature type="compositionally biased region" description="Acidic residues" evidence="1">
    <location>
        <begin position="63"/>
        <end position="76"/>
    </location>
</feature>
<dbReference type="FunCoup" id="A0A059BFP8">
    <property type="interactions" value="545"/>
</dbReference>
<sequence length="174" mass="19243">MLHNLGKWAALPSPPNLPRLPTTHEQPCASTALQARKRHKSRPHGTAIRCAARRRSVRYGGSAEEEEEEAEGDGEEYGPNKEIAMLELYSQSARGEALVVHADVGGEEVEVLIYKGFSSSLSYGTAPDPSKSVLPAKAQIKWIDRIKGPFDPSNIEYIEQGLTWENFEQFLAPK</sequence>
<protein>
    <recommendedName>
        <fullName evidence="2">DUF7734 domain-containing protein</fullName>
    </recommendedName>
</protein>
<gene>
    <name evidence="3" type="ORF">EUGRSUZ_G02097</name>
</gene>
<evidence type="ECO:0000259" key="2">
    <source>
        <dbReference type="Pfam" id="PF24869"/>
    </source>
</evidence>
<dbReference type="PANTHER" id="PTHR36729">
    <property type="entry name" value="EXPRESSED PROTEIN"/>
    <property type="match status" value="1"/>
</dbReference>
<dbReference type="KEGG" id="egr:104453654"/>
<dbReference type="PANTHER" id="PTHR36729:SF2">
    <property type="entry name" value="EXPRESSED PROTEIN"/>
    <property type="match status" value="1"/>
</dbReference>
<feature type="compositionally biased region" description="Polar residues" evidence="1">
    <location>
        <begin position="23"/>
        <end position="33"/>
    </location>
</feature>
<proteinExistence type="predicted"/>
<feature type="domain" description="DUF7734" evidence="2">
    <location>
        <begin position="84"/>
        <end position="171"/>
    </location>
</feature>
<dbReference type="InParanoid" id="A0A059BFP8"/>
<name>A0A059BFP8_EUCGR</name>
<dbReference type="InterPro" id="IPR056636">
    <property type="entry name" value="DUF7734"/>
</dbReference>
<dbReference type="AlphaFoldDB" id="A0A059BFP8"/>
<dbReference type="STRING" id="71139.A0A059BFP8"/>